<dbReference type="KEGG" id="btw:BF38_5522"/>
<dbReference type="RefSeq" id="WP_000428005.1">
    <property type="nucleotide sequence ID" value="NZ_CP009336.1"/>
</dbReference>
<dbReference type="Pfam" id="PF00190">
    <property type="entry name" value="Cupin_1"/>
    <property type="match status" value="1"/>
</dbReference>
<evidence type="ECO:0000313" key="3">
    <source>
        <dbReference type="Proteomes" id="UP000031876"/>
    </source>
</evidence>
<dbReference type="Gene3D" id="2.60.120.10">
    <property type="entry name" value="Jelly Rolls"/>
    <property type="match status" value="1"/>
</dbReference>
<dbReference type="SUPFAM" id="SSF51182">
    <property type="entry name" value="RmlC-like cupins"/>
    <property type="match status" value="1"/>
</dbReference>
<evidence type="ECO:0000313" key="2">
    <source>
        <dbReference type="EMBL" id="AJG79541.1"/>
    </source>
</evidence>
<feature type="domain" description="Cupin type-1" evidence="1">
    <location>
        <begin position="21"/>
        <end position="159"/>
    </location>
</feature>
<protein>
    <submittedName>
        <fullName evidence="2">Cupin family protein</fullName>
    </submittedName>
</protein>
<gene>
    <name evidence="2" type="ORF">BF38_5522</name>
</gene>
<dbReference type="EMBL" id="CP009336">
    <property type="protein sequence ID" value="AJG79541.1"/>
    <property type="molecule type" value="Genomic_DNA"/>
</dbReference>
<dbReference type="SMART" id="SM00835">
    <property type="entry name" value="Cupin_1"/>
    <property type="match status" value="1"/>
</dbReference>
<organism evidence="2 3">
    <name type="scientific">Bacillus thuringiensis</name>
    <dbReference type="NCBI Taxonomy" id="1428"/>
    <lineage>
        <taxon>Bacteria</taxon>
        <taxon>Bacillati</taxon>
        <taxon>Bacillota</taxon>
        <taxon>Bacilli</taxon>
        <taxon>Bacillales</taxon>
        <taxon>Bacillaceae</taxon>
        <taxon>Bacillus</taxon>
        <taxon>Bacillus cereus group</taxon>
    </lineage>
</organism>
<dbReference type="CDD" id="cd20306">
    <property type="entry name" value="cupin_OxDC-like"/>
    <property type="match status" value="1"/>
</dbReference>
<dbReference type="InterPro" id="IPR006045">
    <property type="entry name" value="Cupin_1"/>
</dbReference>
<dbReference type="InterPro" id="IPR011051">
    <property type="entry name" value="RmlC_Cupin_sf"/>
</dbReference>
<geneLocation type="plasmid" evidence="2 3">
    <name>1</name>
</geneLocation>
<proteinExistence type="predicted"/>
<reference evidence="2 3" key="1">
    <citation type="journal article" date="2015" name="Genome Announc.">
        <title>Complete genome sequences for 35 biothreat assay-relevant bacillus species.</title>
        <authorList>
            <person name="Johnson S.L."/>
            <person name="Daligault H.E."/>
            <person name="Davenport K.W."/>
            <person name="Jaissle J."/>
            <person name="Frey K.G."/>
            <person name="Ladner J.T."/>
            <person name="Broomall S.M."/>
            <person name="Bishop-Lilly K.A."/>
            <person name="Bruce D.C."/>
            <person name="Gibbons H.S."/>
            <person name="Coyne S.R."/>
            <person name="Lo C.C."/>
            <person name="Meincke L."/>
            <person name="Munk A.C."/>
            <person name="Koroleva G.I."/>
            <person name="Rosenzweig C.N."/>
            <person name="Palacios G.F."/>
            <person name="Redden C.L."/>
            <person name="Minogue T.D."/>
            <person name="Chain P.S."/>
        </authorList>
    </citation>
    <scope>NUCLEOTIDE SEQUENCE [LARGE SCALE GENOMIC DNA]</scope>
    <source>
        <strain evidence="2 3">HD1011</strain>
    </source>
</reference>
<name>A0AB33B6I9_BACTU</name>
<dbReference type="AlphaFoldDB" id="A0AB33B6I9"/>
<keyword evidence="2" id="KW-0614">Plasmid</keyword>
<evidence type="ECO:0000259" key="1">
    <source>
        <dbReference type="SMART" id="SM00835"/>
    </source>
</evidence>
<accession>A0AB33B6I9</accession>
<dbReference type="Proteomes" id="UP000031876">
    <property type="component" value="Plasmid 1"/>
</dbReference>
<sequence length="175" mass="19617">MENIQKSSATPDLFFSLKNNFSIRCKRNDENILYSAGSAQIPPMTDNSIGELHLSTGYIREPHWHNTGELNRLVSGSASIGTLDPNTHEIYIYRLTKPGDGVFIPMGWLHWVTGNQDNTQIELTFNNSILETTELSDVLRLTPLKIFQLAYGMDIENLNKLISPITETVIIGPAK</sequence>
<dbReference type="InterPro" id="IPR014710">
    <property type="entry name" value="RmlC-like_jellyroll"/>
</dbReference>